<name>A0A0G2GQ88_9PEZI</name>
<dbReference type="Proteomes" id="UP000034182">
    <property type="component" value="Unassembled WGS sequence"/>
</dbReference>
<dbReference type="PANTHER" id="PTHR13593:SF113">
    <property type="entry name" value="SI:DKEY-266F7.9"/>
    <property type="match status" value="1"/>
</dbReference>
<evidence type="ECO:0000313" key="2">
    <source>
        <dbReference type="EMBL" id="KKY19000.1"/>
    </source>
</evidence>
<reference evidence="2 3" key="1">
    <citation type="submission" date="2015-03" db="EMBL/GenBank/DDBJ databases">
        <authorList>
            <person name="Morales-Cruz A."/>
            <person name="Amrine K.C."/>
            <person name="Cantu D."/>
        </authorList>
    </citation>
    <scope>NUCLEOTIDE SEQUENCE [LARGE SCALE GENOMIC DNA]</scope>
    <source>
        <strain evidence="2">DS831</strain>
    </source>
</reference>
<reference evidence="2 3" key="2">
    <citation type="submission" date="2015-05" db="EMBL/GenBank/DDBJ databases">
        <title>Distinctive expansion of gene families associated with plant cell wall degradation and secondary metabolism in the genomes of grapevine trunk pathogens.</title>
        <authorList>
            <person name="Lawrence D.P."/>
            <person name="Travadon R."/>
            <person name="Rolshausen P.E."/>
            <person name="Baumgartner K."/>
        </authorList>
    </citation>
    <scope>NUCLEOTIDE SEQUENCE [LARGE SCALE GENOMIC DNA]</scope>
    <source>
        <strain evidence="2">DS831</strain>
    </source>
</reference>
<dbReference type="Gene3D" id="3.20.20.190">
    <property type="entry name" value="Phosphatidylinositol (PI) phosphodiesterase"/>
    <property type="match status" value="1"/>
</dbReference>
<dbReference type="Pfam" id="PF00388">
    <property type="entry name" value="PI-PLC-X"/>
    <property type="match status" value="1"/>
</dbReference>
<dbReference type="PANTHER" id="PTHR13593">
    <property type="match status" value="1"/>
</dbReference>
<dbReference type="SUPFAM" id="SSF51695">
    <property type="entry name" value="PLC-like phosphodiesterases"/>
    <property type="match status" value="1"/>
</dbReference>
<proteinExistence type="predicted"/>
<dbReference type="CDD" id="cd08586">
    <property type="entry name" value="PI-PLCc_BcPLC_like"/>
    <property type="match status" value="1"/>
</dbReference>
<protein>
    <submittedName>
        <fullName evidence="2">Putative phosphatidylinositol phospholipase c</fullName>
    </submittedName>
</protein>
<dbReference type="InterPro" id="IPR017946">
    <property type="entry name" value="PLC-like_Pdiesterase_TIM-brl"/>
</dbReference>
<dbReference type="PROSITE" id="PS50007">
    <property type="entry name" value="PIPLC_X_DOMAIN"/>
    <property type="match status" value="1"/>
</dbReference>
<dbReference type="AlphaFoldDB" id="A0A0G2GQ88"/>
<dbReference type="InterPro" id="IPR051057">
    <property type="entry name" value="PI-PLC_domain"/>
</dbReference>
<dbReference type="GO" id="GO:0006629">
    <property type="term" value="P:lipid metabolic process"/>
    <property type="evidence" value="ECO:0007669"/>
    <property type="project" value="InterPro"/>
</dbReference>
<sequence length="628" mass="70754">MTPPLTIRNLTSTPLDLKLVERYEAPGTKKARCLGTLKATLVSPSSKKLAENAESFARQDVSIRLEPFRSQATDIKPLERETSHTLRLTIEADGQRYRIEPAHSHASQTFTPLVPGPKHQYTGIFFPKDSFLAVYSSANLQCWMRELSDVTPLSGLSIPEQLENGVRFFDIRVQPEDPEDTSKDGLILVHGAFPISLTGTKHFRGLIHDIRDFLDHNPSETIIVSLKREGTGHATDQQLSMILHDHYANEDPNWWYTEPRIPKLGEVRGKLVLMRRFAIDDRLKTEHNGMGWGLDAEDWAYNTPDDTHGMVRVQDFCEVLETENIQIKTKYAEEHLVRAAELVCPIPGITTDAVNPVPPEPLYLNFLSASNFWKKGCWPEKIAAKLNPAMIEYLCMRHHSTITTSPLLRLPLELRTLIYGYLTPAQTLSYPLGPNTAISALSHRPPPRALLLTCRMLACEALDHFYRVARFRVMLNPPAPLADPHFQRLAHLPQLRRIRNLGVLLDWDFPKAPSYAREAGAGGFEFGLEAEVPFFRQVMDRGRCADMLRLAKRLVGVLDSAKEMRTVCVSWTDLVEGCWEEKKAVLEVLVGGIRAKGVKVVRGDVVALDEKGAVKLFDGWDVVGEGRR</sequence>
<feature type="domain" description="Phosphatidylinositol-specific phospholipase C X" evidence="1">
    <location>
        <begin position="134"/>
        <end position="276"/>
    </location>
</feature>
<dbReference type="SMART" id="SM00148">
    <property type="entry name" value="PLCXc"/>
    <property type="match status" value="1"/>
</dbReference>
<dbReference type="EMBL" id="LAQI01000116">
    <property type="protein sequence ID" value="KKY19000.1"/>
    <property type="molecule type" value="Genomic_DNA"/>
</dbReference>
<accession>A0A0G2GQ88</accession>
<gene>
    <name evidence="2" type="ORF">UCDDS831_g05632</name>
</gene>
<dbReference type="InterPro" id="IPR000909">
    <property type="entry name" value="PLipase_C_PInositol-sp_X_dom"/>
</dbReference>
<comment type="caution">
    <text evidence="2">The sequence shown here is derived from an EMBL/GenBank/DDBJ whole genome shotgun (WGS) entry which is preliminary data.</text>
</comment>
<dbReference type="GO" id="GO:0008081">
    <property type="term" value="F:phosphoric diester hydrolase activity"/>
    <property type="evidence" value="ECO:0007669"/>
    <property type="project" value="InterPro"/>
</dbReference>
<evidence type="ECO:0000259" key="1">
    <source>
        <dbReference type="SMART" id="SM00148"/>
    </source>
</evidence>
<evidence type="ECO:0000313" key="3">
    <source>
        <dbReference type="Proteomes" id="UP000034182"/>
    </source>
</evidence>
<organism evidence="2 3">
    <name type="scientific">Diplodia seriata</name>
    <dbReference type="NCBI Taxonomy" id="420778"/>
    <lineage>
        <taxon>Eukaryota</taxon>
        <taxon>Fungi</taxon>
        <taxon>Dikarya</taxon>
        <taxon>Ascomycota</taxon>
        <taxon>Pezizomycotina</taxon>
        <taxon>Dothideomycetes</taxon>
        <taxon>Dothideomycetes incertae sedis</taxon>
        <taxon>Botryosphaeriales</taxon>
        <taxon>Botryosphaeriaceae</taxon>
        <taxon>Diplodia</taxon>
    </lineage>
</organism>